<evidence type="ECO:0000313" key="2">
    <source>
        <dbReference type="Proteomes" id="UP001652504"/>
    </source>
</evidence>
<comment type="caution">
    <text evidence="1">The sequence shown here is derived from an EMBL/GenBank/DDBJ whole genome shotgun (WGS) entry which is preliminary data.</text>
</comment>
<dbReference type="Gene3D" id="3.40.50.10600">
    <property type="entry name" value="SpoIIaa-like domains"/>
    <property type="match status" value="1"/>
</dbReference>
<evidence type="ECO:0008006" key="3">
    <source>
        <dbReference type="Google" id="ProtNLM"/>
    </source>
</evidence>
<gene>
    <name evidence="1" type="ORF">OE749_09220</name>
</gene>
<proteinExistence type="predicted"/>
<dbReference type="InterPro" id="IPR036513">
    <property type="entry name" value="STAS_dom_sf"/>
</dbReference>
<dbReference type="RefSeq" id="WP_263712157.1">
    <property type="nucleotide sequence ID" value="NZ_JAOWKX010000004.1"/>
</dbReference>
<name>A0ABT3A864_9ALTE</name>
<dbReference type="InterPro" id="IPR038396">
    <property type="entry name" value="SpoIIAA-like_sf"/>
</dbReference>
<sequence>MYAAHGDFSVVIQDDIIEVQLIGMFNHEGTEQYVNKVKAAVAKFDGRPFSMLIDDLKMEGGTPEAYEILNRYNTWLNNQNLVAKALIIDSEVKKFIILDRTPALKNQNARFFKSRSKAIAWLRDEMMRIPFKER</sequence>
<dbReference type="EMBL" id="JAOWKX010000004">
    <property type="protein sequence ID" value="MCV2884875.1"/>
    <property type="molecule type" value="Genomic_DNA"/>
</dbReference>
<accession>A0ABT3A864</accession>
<dbReference type="SUPFAM" id="SSF52091">
    <property type="entry name" value="SpoIIaa-like"/>
    <property type="match status" value="1"/>
</dbReference>
<dbReference type="Proteomes" id="UP001652504">
    <property type="component" value="Unassembled WGS sequence"/>
</dbReference>
<protein>
    <recommendedName>
        <fullName evidence="3">STAS/SEC14 domain-containing protein</fullName>
    </recommendedName>
</protein>
<organism evidence="1 2">
    <name type="scientific">Fluctibacter corallii</name>
    <dbReference type="NCBI Taxonomy" id="2984329"/>
    <lineage>
        <taxon>Bacteria</taxon>
        <taxon>Pseudomonadati</taxon>
        <taxon>Pseudomonadota</taxon>
        <taxon>Gammaproteobacteria</taxon>
        <taxon>Alteromonadales</taxon>
        <taxon>Alteromonadaceae</taxon>
        <taxon>Fluctibacter</taxon>
    </lineage>
</organism>
<reference evidence="1 2" key="1">
    <citation type="submission" date="2022-10" db="EMBL/GenBank/DDBJ databases">
        <title>Aestuariibacter sp. AA17 isolated from Montipora capitata coral fragment.</title>
        <authorList>
            <person name="Emsley S.A."/>
            <person name="Pfannmuller K.M."/>
            <person name="Loughran R.M."/>
            <person name="Shlafstein M."/>
            <person name="Papke E."/>
            <person name="Saw J.H."/>
            <person name="Ushijima B."/>
            <person name="Videau P."/>
        </authorList>
    </citation>
    <scope>NUCLEOTIDE SEQUENCE [LARGE SCALE GENOMIC DNA]</scope>
    <source>
        <strain evidence="1 2">AA17</strain>
    </source>
</reference>
<keyword evidence="2" id="KW-1185">Reference proteome</keyword>
<evidence type="ECO:0000313" key="1">
    <source>
        <dbReference type="EMBL" id="MCV2884875.1"/>
    </source>
</evidence>